<evidence type="ECO:0000256" key="2">
    <source>
        <dbReference type="ARBA" id="ARBA00022898"/>
    </source>
</evidence>
<gene>
    <name evidence="5" type="ORF">UY82_C0067G0005</name>
</gene>
<dbReference type="GO" id="GO:0006567">
    <property type="term" value="P:L-threonine catabolic process"/>
    <property type="evidence" value="ECO:0007669"/>
    <property type="project" value="TreeGrafter"/>
</dbReference>
<sequence length="285" mass="31573">MQTPLEEHAGLAKAIGIDRLFLKREDFQLTGSFKERAAERQIEHLVERGKTEAVVSSSGNAAIALAREARDQGVKLFALVSPELLGEKFETLLSFHPIVIQSRRAMRLANYLSAHHRLPNLRPSVDDHAVVGFVPLGEEIDEQMRAHGGAGTVVSFMTSGASLLGMTKGYCSEPRPVFVAVTNEEVGRMGTARGRREEVSMVAEVAIVSKEEIERAQALLWEHGIEVASEATAAFAWIVRKKPRGNVVWVVSGKAWASKTRDKEPKVNVYHAETFEEVDRIYEED</sequence>
<protein>
    <submittedName>
        <fullName evidence="5">Threonine synthase</fullName>
    </submittedName>
</protein>
<feature type="domain" description="Tryptophan synthase beta chain-like PALP" evidence="4">
    <location>
        <begin position="2"/>
        <end position="253"/>
    </location>
</feature>
<dbReference type="GO" id="GO:0006565">
    <property type="term" value="P:L-serine catabolic process"/>
    <property type="evidence" value="ECO:0007669"/>
    <property type="project" value="TreeGrafter"/>
</dbReference>
<evidence type="ECO:0000256" key="3">
    <source>
        <dbReference type="ARBA" id="ARBA00023239"/>
    </source>
</evidence>
<dbReference type="EMBL" id="LCRN01000067">
    <property type="protein sequence ID" value="KKW34554.1"/>
    <property type="molecule type" value="Genomic_DNA"/>
</dbReference>
<evidence type="ECO:0000256" key="1">
    <source>
        <dbReference type="ARBA" id="ARBA00001933"/>
    </source>
</evidence>
<name>A0A0G2AP85_9BACT</name>
<dbReference type="InterPro" id="IPR050147">
    <property type="entry name" value="Ser/Thr_Dehydratase"/>
</dbReference>
<organism evidence="5 6">
    <name type="scientific">Candidatus Uhrbacteria bacterium GW2011_GWC2_53_7</name>
    <dbReference type="NCBI Taxonomy" id="1618986"/>
    <lineage>
        <taxon>Bacteria</taxon>
        <taxon>Candidatus Uhriibacteriota</taxon>
    </lineage>
</organism>
<reference evidence="5 6" key="1">
    <citation type="journal article" date="2015" name="Nature">
        <title>rRNA introns, odd ribosomes, and small enigmatic genomes across a large radiation of phyla.</title>
        <authorList>
            <person name="Brown C.T."/>
            <person name="Hug L.A."/>
            <person name="Thomas B.C."/>
            <person name="Sharon I."/>
            <person name="Castelle C.J."/>
            <person name="Singh A."/>
            <person name="Wilkins M.J."/>
            <person name="Williams K.H."/>
            <person name="Banfield J.F."/>
        </authorList>
    </citation>
    <scope>NUCLEOTIDE SEQUENCE [LARGE SCALE GENOMIC DNA]</scope>
</reference>
<dbReference type="PANTHER" id="PTHR48078:SF6">
    <property type="entry name" value="L-THREONINE DEHYDRATASE CATABOLIC TDCB"/>
    <property type="match status" value="1"/>
</dbReference>
<dbReference type="PANTHER" id="PTHR48078">
    <property type="entry name" value="THREONINE DEHYDRATASE, MITOCHONDRIAL-RELATED"/>
    <property type="match status" value="1"/>
</dbReference>
<comment type="cofactor">
    <cofactor evidence="1">
        <name>pyridoxal 5'-phosphate</name>
        <dbReference type="ChEBI" id="CHEBI:597326"/>
    </cofactor>
</comment>
<evidence type="ECO:0000313" key="5">
    <source>
        <dbReference type="EMBL" id="KKW34554.1"/>
    </source>
</evidence>
<dbReference type="AlphaFoldDB" id="A0A0G2AP85"/>
<dbReference type="GO" id="GO:0004794">
    <property type="term" value="F:threonine deaminase activity"/>
    <property type="evidence" value="ECO:0007669"/>
    <property type="project" value="TreeGrafter"/>
</dbReference>
<dbReference type="CDD" id="cd00640">
    <property type="entry name" value="Trp-synth-beta_II"/>
    <property type="match status" value="1"/>
</dbReference>
<dbReference type="GO" id="GO:0009097">
    <property type="term" value="P:isoleucine biosynthetic process"/>
    <property type="evidence" value="ECO:0007669"/>
    <property type="project" value="TreeGrafter"/>
</dbReference>
<evidence type="ECO:0000259" key="4">
    <source>
        <dbReference type="Pfam" id="PF00291"/>
    </source>
</evidence>
<proteinExistence type="predicted"/>
<evidence type="ECO:0000313" key="6">
    <source>
        <dbReference type="Proteomes" id="UP000033865"/>
    </source>
</evidence>
<accession>A0A0G2AP85</accession>
<keyword evidence="2" id="KW-0663">Pyridoxal phosphate</keyword>
<keyword evidence="3" id="KW-0456">Lyase</keyword>
<dbReference type="Pfam" id="PF00291">
    <property type="entry name" value="PALP"/>
    <property type="match status" value="1"/>
</dbReference>
<dbReference type="Proteomes" id="UP000033865">
    <property type="component" value="Unassembled WGS sequence"/>
</dbReference>
<dbReference type="GO" id="GO:0003941">
    <property type="term" value="F:L-serine ammonia-lyase activity"/>
    <property type="evidence" value="ECO:0007669"/>
    <property type="project" value="TreeGrafter"/>
</dbReference>
<dbReference type="InterPro" id="IPR036052">
    <property type="entry name" value="TrpB-like_PALP_sf"/>
</dbReference>
<dbReference type="InterPro" id="IPR001926">
    <property type="entry name" value="TrpB-like_PALP"/>
</dbReference>
<comment type="caution">
    <text evidence="5">The sequence shown here is derived from an EMBL/GenBank/DDBJ whole genome shotgun (WGS) entry which is preliminary data.</text>
</comment>
<dbReference type="SUPFAM" id="SSF53686">
    <property type="entry name" value="Tryptophan synthase beta subunit-like PLP-dependent enzymes"/>
    <property type="match status" value="1"/>
</dbReference>
<dbReference type="Gene3D" id="3.40.50.1100">
    <property type="match status" value="2"/>
</dbReference>